<dbReference type="EMBL" id="CP012543">
    <property type="protein sequence ID" value="QCD46702.1"/>
    <property type="molecule type" value="Genomic_DNA"/>
</dbReference>
<dbReference type="Gene3D" id="1.10.1200.10">
    <property type="entry name" value="ACP-like"/>
    <property type="match status" value="1"/>
</dbReference>
<sequence>MKQEEIFEILKSALMQLFEIEESKITPQTRIYEDLQIDSIDAIDLIDHIKRKTGHRLMPEDFKNVKTLEDIVNAVAKKFDEQA</sequence>
<evidence type="ECO:0000256" key="2">
    <source>
        <dbReference type="ARBA" id="ARBA00022553"/>
    </source>
</evidence>
<proteinExistence type="predicted"/>
<protein>
    <submittedName>
        <fullName evidence="4">Acyl carrier protein</fullName>
    </submittedName>
</protein>
<keyword evidence="1" id="KW-0596">Phosphopantetheine</keyword>
<keyword evidence="2" id="KW-0597">Phosphoprotein</keyword>
<dbReference type="RefSeq" id="WP_002945565.1">
    <property type="nucleotide sequence ID" value="NZ_CP012543.1"/>
</dbReference>
<dbReference type="PROSITE" id="PS50075">
    <property type="entry name" value="CARRIER"/>
    <property type="match status" value="1"/>
</dbReference>
<name>A0A6G5QM93_CAMRE</name>
<dbReference type="InterPro" id="IPR006162">
    <property type="entry name" value="Ppantetheine_attach_site"/>
</dbReference>
<organism evidence="4 5">
    <name type="scientific">Campylobacter rectus</name>
    <name type="common">Wolinella recta</name>
    <dbReference type="NCBI Taxonomy" id="203"/>
    <lineage>
        <taxon>Bacteria</taxon>
        <taxon>Pseudomonadati</taxon>
        <taxon>Campylobacterota</taxon>
        <taxon>Epsilonproteobacteria</taxon>
        <taxon>Campylobacterales</taxon>
        <taxon>Campylobacteraceae</taxon>
        <taxon>Campylobacter</taxon>
    </lineage>
</organism>
<dbReference type="SUPFAM" id="SSF47336">
    <property type="entry name" value="ACP-like"/>
    <property type="match status" value="1"/>
</dbReference>
<dbReference type="InterPro" id="IPR036736">
    <property type="entry name" value="ACP-like_sf"/>
</dbReference>
<dbReference type="KEGG" id="crx:CRECT_1036"/>
<dbReference type="InterPro" id="IPR009081">
    <property type="entry name" value="PP-bd_ACP"/>
</dbReference>
<dbReference type="NCBIfam" id="NF003757">
    <property type="entry name" value="PRK05350.1"/>
    <property type="match status" value="1"/>
</dbReference>
<feature type="domain" description="Carrier" evidence="3">
    <location>
        <begin position="4"/>
        <end position="79"/>
    </location>
</feature>
<dbReference type="AlphaFoldDB" id="A0A6G5QM93"/>
<reference evidence="4 5" key="1">
    <citation type="submission" date="2016-07" db="EMBL/GenBank/DDBJ databases">
        <title>Comparative genomics of the Campylobacter concisus group.</title>
        <authorList>
            <person name="Miller W.G."/>
            <person name="Yee E."/>
            <person name="Chapman M.H."/>
            <person name="Huynh S."/>
            <person name="Bono J.L."/>
            <person name="On S.L.W."/>
            <person name="StLeger J."/>
            <person name="Foster G."/>
            <person name="Parker C.T."/>
        </authorList>
    </citation>
    <scope>NUCLEOTIDE SEQUENCE [LARGE SCALE GENOMIC DNA]</scope>
    <source>
        <strain evidence="4 5">ATCC 33238</strain>
    </source>
</reference>
<evidence type="ECO:0000313" key="4">
    <source>
        <dbReference type="EMBL" id="QCD46702.1"/>
    </source>
</evidence>
<dbReference type="Pfam" id="PF00550">
    <property type="entry name" value="PP-binding"/>
    <property type="match status" value="1"/>
</dbReference>
<evidence type="ECO:0000313" key="5">
    <source>
        <dbReference type="Proteomes" id="UP000502377"/>
    </source>
</evidence>
<evidence type="ECO:0000259" key="3">
    <source>
        <dbReference type="PROSITE" id="PS50075"/>
    </source>
</evidence>
<dbReference type="Proteomes" id="UP000502377">
    <property type="component" value="Chromosome"/>
</dbReference>
<dbReference type="PROSITE" id="PS00012">
    <property type="entry name" value="PHOSPHOPANTETHEINE"/>
    <property type="match status" value="1"/>
</dbReference>
<gene>
    <name evidence="4" type="ORF">CRECT_1036</name>
</gene>
<evidence type="ECO:0000256" key="1">
    <source>
        <dbReference type="ARBA" id="ARBA00022450"/>
    </source>
</evidence>
<accession>A0A6G5QM93</accession>